<evidence type="ECO:0000313" key="2">
    <source>
        <dbReference type="EMBL" id="SKB79998.1"/>
    </source>
</evidence>
<accession>A0A1T5E7N4</accession>
<dbReference type="Pfam" id="PF10263">
    <property type="entry name" value="SprT-like"/>
    <property type="match status" value="1"/>
</dbReference>
<protein>
    <recommendedName>
        <fullName evidence="1">SprT-like domain-containing protein</fullName>
    </recommendedName>
</protein>
<dbReference type="STRING" id="572036.SAMN05661099_2777"/>
<dbReference type="EMBL" id="FUYR01000003">
    <property type="protein sequence ID" value="SKB79998.1"/>
    <property type="molecule type" value="Genomic_DNA"/>
</dbReference>
<reference evidence="3" key="1">
    <citation type="submission" date="2017-02" db="EMBL/GenBank/DDBJ databases">
        <authorList>
            <person name="Varghese N."/>
            <person name="Submissions S."/>
        </authorList>
    </citation>
    <scope>NUCLEOTIDE SEQUENCE [LARGE SCALE GENOMIC DNA]</scope>
    <source>
        <strain evidence="3">DSM 22385</strain>
    </source>
</reference>
<dbReference type="Proteomes" id="UP000189981">
    <property type="component" value="Unassembled WGS sequence"/>
</dbReference>
<sequence length="202" mass="23703">MDKVNVLSNYLPEGAAPVIARWIDYFKCEFKISRGRSTKYGDYRHPYKDEGHRISVNYNLNPYAFLITTVHEFAHLLTWNEHKRKAKPHGLEWKSNFKRMMKPFFEQTIFPPDVKQAIVSYLENPSASSCTDLNLFRVLNRYDKKPEGVVHVEKLPINSLFSIKNKRIFKKGELVRKRYKCVEIKTGAVYLFNPLAEVMVVN</sequence>
<dbReference type="RefSeq" id="WP_079703306.1">
    <property type="nucleotide sequence ID" value="NZ_FUYR01000003.1"/>
</dbReference>
<keyword evidence="3" id="KW-1185">Reference proteome</keyword>
<dbReference type="AlphaFoldDB" id="A0A1T5E7N4"/>
<dbReference type="OrthoDB" id="267364at2"/>
<organism evidence="2 3">
    <name type="scientific">Daejeonella lutea</name>
    <dbReference type="NCBI Taxonomy" id="572036"/>
    <lineage>
        <taxon>Bacteria</taxon>
        <taxon>Pseudomonadati</taxon>
        <taxon>Bacteroidota</taxon>
        <taxon>Sphingobacteriia</taxon>
        <taxon>Sphingobacteriales</taxon>
        <taxon>Sphingobacteriaceae</taxon>
        <taxon>Daejeonella</taxon>
    </lineage>
</organism>
<name>A0A1T5E7N4_9SPHI</name>
<dbReference type="InterPro" id="IPR006640">
    <property type="entry name" value="SprT-like_domain"/>
</dbReference>
<evidence type="ECO:0000313" key="3">
    <source>
        <dbReference type="Proteomes" id="UP000189981"/>
    </source>
</evidence>
<feature type="domain" description="SprT-like" evidence="1">
    <location>
        <begin position="37"/>
        <end position="104"/>
    </location>
</feature>
<proteinExistence type="predicted"/>
<gene>
    <name evidence="2" type="ORF">SAMN05661099_2777</name>
</gene>
<evidence type="ECO:0000259" key="1">
    <source>
        <dbReference type="Pfam" id="PF10263"/>
    </source>
</evidence>